<organism evidence="1 2">
    <name type="scientific">Rhododendron molle</name>
    <name type="common">Chinese azalea</name>
    <name type="synonym">Azalea mollis</name>
    <dbReference type="NCBI Taxonomy" id="49168"/>
    <lineage>
        <taxon>Eukaryota</taxon>
        <taxon>Viridiplantae</taxon>
        <taxon>Streptophyta</taxon>
        <taxon>Embryophyta</taxon>
        <taxon>Tracheophyta</taxon>
        <taxon>Spermatophyta</taxon>
        <taxon>Magnoliopsida</taxon>
        <taxon>eudicotyledons</taxon>
        <taxon>Gunneridae</taxon>
        <taxon>Pentapetalae</taxon>
        <taxon>asterids</taxon>
        <taxon>Ericales</taxon>
        <taxon>Ericaceae</taxon>
        <taxon>Ericoideae</taxon>
        <taxon>Rhodoreae</taxon>
        <taxon>Rhododendron</taxon>
    </lineage>
</organism>
<evidence type="ECO:0000313" key="1">
    <source>
        <dbReference type="EMBL" id="KAI8549286.1"/>
    </source>
</evidence>
<reference evidence="1" key="1">
    <citation type="submission" date="2022-02" db="EMBL/GenBank/DDBJ databases">
        <title>Plant Genome Project.</title>
        <authorList>
            <person name="Zhang R.-G."/>
        </authorList>
    </citation>
    <scope>NUCLEOTIDE SEQUENCE</scope>
    <source>
        <strain evidence="1">AT1</strain>
    </source>
</reference>
<proteinExistence type="predicted"/>
<evidence type="ECO:0000313" key="2">
    <source>
        <dbReference type="Proteomes" id="UP001062846"/>
    </source>
</evidence>
<dbReference type="Proteomes" id="UP001062846">
    <property type="component" value="Chromosome 6"/>
</dbReference>
<sequence>MKKNTQNSIPNHTEMDTSAPQIRNPKNAYHIGGIPVEFPYQPYGSQLAFMGRVISTLDRAQRDGSCHGLLESPTGTGKTLSLLCSVLAWQKNYQSKNISANPAAYLRPDLEARTDPLGYGGGFVPESQPSASGNPEPVLSATSNSSSKKKTAPTIFYASRTHGQITQVIREYKKTTYRVPMAVLASRKHYCTNTHVHGQDNIDEECKLLLKDPDVGCPEFKNVNKIKGHLSLRKGGCHEVHDIEDLVKVGQAVKGCAYFAARSMAEDAQIVFCPYNYIVNPVIRRAMEVDIKGAILILDEAHNIEDMSREAGSVDVDEDVLHKLQTELGQLTFADATIYQPLYEMIQDIISWMERRESTLEKREFQHYFSCWSGDKALRELEEANISRQCFPILLDCATKAIKDASEMEMAHLTGMSAITLEGLFSSLTYFFSGNGVHINDYQLVLQRYVKRDYQLGLQRYVKRDGGNVAAVWTYTFSLWCMNPAVVFRGIADLSLSVILTSGTLSPMNSFSSELGVQFGTCLEAPHVIDVDSQAWAAVISTGPGNFPLNASYKTADGFAFQDALGTSLEEICKIVPGGSLIFFPSYKLMEKLCNRWRETGQWSRLSAQKSLFIEPRGGSQDDFEPMLKDYYDTISGSKKPAVGRKRRGKKLGLNTCDSVDCAGISKEGAAFLAVCRGKVSEGLDFSDENARAVIIVGIPFPNINDIQIAQKKKYNDTYKSSRNLLSGSEWYCQQTFRALNQAAGRCIRHRFDYGAIILLDERFREERNRTYISKWLRKSIRQYDSFDKSLEELQSFFRDVKLADANINQVFARSKLMQERFGKVPVSGLPNPEVDEENISGMPQGKGSTRKRNQKLSKPNKCGSKLNSNDMTDMDETSSLCQSPTCATKYDATSMKSKSEDNDEVQVLQLTDAKYTNCSREYIDLKSSSRNDFRCSGPLSMTFTNDDPEVTIVKETPSVDVNLSLTNPQSFSKDENSCTTIIQAPSEFPDHLLHSTSPSISNAGHFLYSSPLAVTPERNFTRDANRLLADPEWALNLSVNSHIQKRRKSVGSTLVNLARAQQFDASDCTFNDPQSITGNDSLESCKSSSHVLEKGLQIFCSLCRNPLGLPENHLFVRCSETSSSKTYLAALLKGRFEDSGDSKSIDIRVVISDLSSVDQRLFNRTHEGALGQGVWCREDGCVFNTILCPFCTSPENCLGVRVMATDASNLHLLDKIMFYQDRLEIKNLEASKEKDISPVSGSVSDCAAPILIEKFSYIPSQKNPEGWRTTRSKVQLSKRRLLPTSRV</sequence>
<protein>
    <submittedName>
        <fullName evidence="1">Uncharacterized protein</fullName>
    </submittedName>
</protein>
<dbReference type="EMBL" id="CM046393">
    <property type="protein sequence ID" value="KAI8549286.1"/>
    <property type="molecule type" value="Genomic_DNA"/>
</dbReference>
<gene>
    <name evidence="1" type="ORF">RHMOL_Rhmol06G0014000</name>
</gene>
<keyword evidence="2" id="KW-1185">Reference proteome</keyword>
<accession>A0ACC0N8F7</accession>
<comment type="caution">
    <text evidence="1">The sequence shown here is derived from an EMBL/GenBank/DDBJ whole genome shotgun (WGS) entry which is preliminary data.</text>
</comment>
<name>A0ACC0N8F7_RHOML</name>